<dbReference type="AlphaFoldDB" id="A0A6P8B368"/>
<dbReference type="GeneID" id="41962010"/>
<dbReference type="InterPro" id="IPR002293">
    <property type="entry name" value="AA/rel_permease1"/>
</dbReference>
<reference evidence="8" key="1">
    <citation type="journal article" date="2019" name="Mol. Biol. Evol.">
        <title>Blast fungal genomes show frequent chromosomal changes, gene gains and losses, and effector gene turnover.</title>
        <authorList>
            <person name="Gomez Luciano L.B."/>
            <person name="Jason Tsai I."/>
            <person name="Chuma I."/>
            <person name="Tosa Y."/>
            <person name="Chen Y.H."/>
            <person name="Li J.Y."/>
            <person name="Li M.Y."/>
            <person name="Jade Lu M.Y."/>
            <person name="Nakayashiki H."/>
            <person name="Li W.H."/>
        </authorList>
    </citation>
    <scope>NUCLEOTIDE SEQUENCE</scope>
    <source>
        <strain evidence="8">NI907</strain>
    </source>
</reference>
<comment type="subcellular location">
    <subcellularLocation>
        <location evidence="1">Membrane</location>
        <topology evidence="1">Multi-pass membrane protein</topology>
    </subcellularLocation>
</comment>
<gene>
    <name evidence="8" type="ORF">PgNI_07084</name>
</gene>
<organism evidence="7 8">
    <name type="scientific">Pyricularia grisea</name>
    <name type="common">Crabgrass-specific blast fungus</name>
    <name type="synonym">Magnaporthe grisea</name>
    <dbReference type="NCBI Taxonomy" id="148305"/>
    <lineage>
        <taxon>Eukaryota</taxon>
        <taxon>Fungi</taxon>
        <taxon>Dikarya</taxon>
        <taxon>Ascomycota</taxon>
        <taxon>Pezizomycotina</taxon>
        <taxon>Sordariomycetes</taxon>
        <taxon>Sordariomycetidae</taxon>
        <taxon>Magnaporthales</taxon>
        <taxon>Pyriculariaceae</taxon>
        <taxon>Pyricularia</taxon>
    </lineage>
</organism>
<protein>
    <recommendedName>
        <fullName evidence="9">High affinity methionine permease</fullName>
    </recommendedName>
</protein>
<evidence type="ECO:0000313" key="8">
    <source>
        <dbReference type="RefSeq" id="XP_030981618.1"/>
    </source>
</evidence>
<reference evidence="8" key="2">
    <citation type="submission" date="2019-10" db="EMBL/GenBank/DDBJ databases">
        <authorList>
            <consortium name="NCBI Genome Project"/>
        </authorList>
    </citation>
    <scope>NUCLEOTIDE SEQUENCE</scope>
    <source>
        <strain evidence="8">NI907</strain>
    </source>
</reference>
<keyword evidence="4 6" id="KW-0472">Membrane</keyword>
<evidence type="ECO:0000256" key="1">
    <source>
        <dbReference type="ARBA" id="ARBA00004141"/>
    </source>
</evidence>
<feature type="transmembrane region" description="Helical" evidence="6">
    <location>
        <begin position="205"/>
        <end position="229"/>
    </location>
</feature>
<dbReference type="Proteomes" id="UP000515153">
    <property type="component" value="Unplaced"/>
</dbReference>
<dbReference type="PANTHER" id="PTHR11785">
    <property type="entry name" value="AMINO ACID TRANSPORTER"/>
    <property type="match status" value="1"/>
</dbReference>
<evidence type="ECO:0000256" key="4">
    <source>
        <dbReference type="ARBA" id="ARBA00023136"/>
    </source>
</evidence>
<feature type="transmembrane region" description="Helical" evidence="6">
    <location>
        <begin position="489"/>
        <end position="512"/>
    </location>
</feature>
<evidence type="ECO:0000256" key="2">
    <source>
        <dbReference type="ARBA" id="ARBA00022692"/>
    </source>
</evidence>
<evidence type="ECO:0000313" key="7">
    <source>
        <dbReference type="Proteomes" id="UP000515153"/>
    </source>
</evidence>
<dbReference type="GO" id="GO:0015179">
    <property type="term" value="F:L-amino acid transmembrane transporter activity"/>
    <property type="evidence" value="ECO:0007669"/>
    <property type="project" value="TreeGrafter"/>
</dbReference>
<feature type="transmembrane region" description="Helical" evidence="6">
    <location>
        <begin position="395"/>
        <end position="416"/>
    </location>
</feature>
<feature type="transmembrane region" description="Helical" evidence="6">
    <location>
        <begin position="338"/>
        <end position="362"/>
    </location>
</feature>
<dbReference type="Gene3D" id="1.20.1740.10">
    <property type="entry name" value="Amino acid/polyamine transporter I"/>
    <property type="match status" value="1"/>
</dbReference>
<dbReference type="Pfam" id="PF13520">
    <property type="entry name" value="AA_permease_2"/>
    <property type="match status" value="1"/>
</dbReference>
<feature type="transmembrane region" description="Helical" evidence="6">
    <location>
        <begin position="292"/>
        <end position="313"/>
    </location>
</feature>
<evidence type="ECO:0000256" key="5">
    <source>
        <dbReference type="SAM" id="MobiDB-lite"/>
    </source>
</evidence>
<feature type="compositionally biased region" description="Basic and acidic residues" evidence="5">
    <location>
        <begin position="569"/>
        <end position="579"/>
    </location>
</feature>
<keyword evidence="3 6" id="KW-1133">Transmembrane helix</keyword>
<feature type="region of interest" description="Disordered" evidence="5">
    <location>
        <begin position="551"/>
        <end position="579"/>
    </location>
</feature>
<feature type="transmembrane region" description="Helical" evidence="6">
    <location>
        <begin position="454"/>
        <end position="477"/>
    </location>
</feature>
<dbReference type="PANTHER" id="PTHR11785:SF353">
    <property type="entry name" value="METHIONINE TRANSPORTER (EUROFUNG)"/>
    <property type="match status" value="1"/>
</dbReference>
<feature type="transmembrane region" description="Helical" evidence="6">
    <location>
        <begin position="181"/>
        <end position="199"/>
    </location>
</feature>
<feature type="transmembrane region" description="Helical" evidence="6">
    <location>
        <begin position="141"/>
        <end position="169"/>
    </location>
</feature>
<proteinExistence type="predicted"/>
<keyword evidence="2 6" id="KW-0812">Transmembrane</keyword>
<sequence length="579" mass="62373">MSSYLQPTTGIALNIDLESANTNAPTTTHAAKEDGANSLEGLEQSNGAVPVETNSPMGQSVGPFTVVMLNIGNIIGIGVFSTSSAILKGTGSVGMSMIYWTIGIFIAASHLAVFLEFACYFPKRSGSLVVFLEQSYPKPRYLFPITIALVGLILGFGSSMALVLAKYIFQAVGHTYTTWELKGLAVAGYTAVVVLLTLSNRVSYWVINVMGVVKITTLAFISVAGLAVLGGRVPAIPDPIANFRDPFSGTATAYGLTNALVKIIFSYAGSGNGINVQGELKKPGKSLRNMEFLALAATGILFVLTNLAFFAAIPKHELENSTEIAASMFFRKVFGDSGWVRGLNVLIALCTLGSIVSTTLSLSRMTRESGRQGVIPWTRFWASTRPFGTPLGPYAWRWALTTLMILVVPAGDAFNFMVDLQMYPWVFFELALNVGLVVVRIRRKRQDGVPRPEFRAWNAAIIVNTLASLAVIVMPWYPPDGGPYAGDVSFWYATYAATGVGVLVACALYYLVKIQLMPRWGGYVIRNATVTLQGNVQTNMLVKVPPEKLASLDEADKGAPSNTSSLERNSGKDFDSKSP</sequence>
<dbReference type="GO" id="GO:0016020">
    <property type="term" value="C:membrane"/>
    <property type="evidence" value="ECO:0007669"/>
    <property type="project" value="UniProtKB-SubCell"/>
</dbReference>
<feature type="transmembrane region" description="Helical" evidence="6">
    <location>
        <begin position="99"/>
        <end position="121"/>
    </location>
</feature>
<evidence type="ECO:0000256" key="6">
    <source>
        <dbReference type="SAM" id="Phobius"/>
    </source>
</evidence>
<dbReference type="InterPro" id="IPR050598">
    <property type="entry name" value="AminoAcid_Transporter"/>
</dbReference>
<evidence type="ECO:0008006" key="9">
    <source>
        <dbReference type="Google" id="ProtNLM"/>
    </source>
</evidence>
<feature type="transmembrane region" description="Helical" evidence="6">
    <location>
        <begin position="422"/>
        <end position="442"/>
    </location>
</feature>
<feature type="transmembrane region" description="Helical" evidence="6">
    <location>
        <begin position="64"/>
        <end position="87"/>
    </location>
</feature>
<reference evidence="8" key="3">
    <citation type="submission" date="2025-08" db="UniProtKB">
        <authorList>
            <consortium name="RefSeq"/>
        </authorList>
    </citation>
    <scope>IDENTIFICATION</scope>
    <source>
        <strain evidence="8">NI907</strain>
    </source>
</reference>
<keyword evidence="7" id="KW-1185">Reference proteome</keyword>
<dbReference type="KEGG" id="pgri:PgNI_07084"/>
<name>A0A6P8B368_PYRGI</name>
<evidence type="ECO:0000256" key="3">
    <source>
        <dbReference type="ARBA" id="ARBA00022989"/>
    </source>
</evidence>
<dbReference type="RefSeq" id="XP_030981618.1">
    <property type="nucleotide sequence ID" value="XM_031127101.1"/>
</dbReference>
<accession>A0A6P8B368</accession>